<keyword evidence="2" id="KW-1185">Reference proteome</keyword>
<accession>A0A9Q3EV86</accession>
<organism evidence="1 2">
    <name type="scientific">Austropuccinia psidii MF-1</name>
    <dbReference type="NCBI Taxonomy" id="1389203"/>
    <lineage>
        <taxon>Eukaryota</taxon>
        <taxon>Fungi</taxon>
        <taxon>Dikarya</taxon>
        <taxon>Basidiomycota</taxon>
        <taxon>Pucciniomycotina</taxon>
        <taxon>Pucciniomycetes</taxon>
        <taxon>Pucciniales</taxon>
        <taxon>Sphaerophragmiaceae</taxon>
        <taxon>Austropuccinia</taxon>
    </lineage>
</organism>
<protein>
    <submittedName>
        <fullName evidence="1">Uncharacterized protein</fullName>
    </submittedName>
</protein>
<evidence type="ECO:0000313" key="1">
    <source>
        <dbReference type="EMBL" id="MBW0525516.1"/>
    </source>
</evidence>
<name>A0A9Q3EV86_9BASI</name>
<dbReference type="AlphaFoldDB" id="A0A9Q3EV86"/>
<evidence type="ECO:0000313" key="2">
    <source>
        <dbReference type="Proteomes" id="UP000765509"/>
    </source>
</evidence>
<dbReference type="OrthoDB" id="3068303at2759"/>
<gene>
    <name evidence="1" type="ORF">O181_065231</name>
</gene>
<dbReference type="Proteomes" id="UP000765509">
    <property type="component" value="Unassembled WGS sequence"/>
</dbReference>
<reference evidence="1" key="1">
    <citation type="submission" date="2021-03" db="EMBL/GenBank/DDBJ databases">
        <title>Draft genome sequence of rust myrtle Austropuccinia psidii MF-1, a brazilian biotype.</title>
        <authorList>
            <person name="Quecine M.C."/>
            <person name="Pachon D.M.R."/>
            <person name="Bonatelli M.L."/>
            <person name="Correr F.H."/>
            <person name="Franceschini L.M."/>
            <person name="Leite T.F."/>
            <person name="Margarido G.R.A."/>
            <person name="Almeida C.A."/>
            <person name="Ferrarezi J.A."/>
            <person name="Labate C.A."/>
        </authorList>
    </citation>
    <scope>NUCLEOTIDE SEQUENCE</scope>
    <source>
        <strain evidence="1">MF-1</strain>
    </source>
</reference>
<proteinExistence type="predicted"/>
<dbReference type="EMBL" id="AVOT02031871">
    <property type="protein sequence ID" value="MBW0525516.1"/>
    <property type="molecule type" value="Genomic_DNA"/>
</dbReference>
<sequence length="227" mass="26365">MNDVEEKVNFKPGEFRTCVGKDYLQIILTEWKNNLLPIEVVQFGSASNDMYPLGILDTNLVFPHPEGSVIMKTEIVLIDNLKYKHIIFANDYLNIYCIDINNHKDRYLRLERKKRQKFDFSNMSKQISIVSANKGMYKEEFVINKLGEAQINPALSSKMRQELIDVLYTYKNAFSSDNEPLGTIRGNEVDINLNIDRPYPPVLRRPAYPEIPRAREALKTHPRVNKT</sequence>
<comment type="caution">
    <text evidence="1">The sequence shown here is derived from an EMBL/GenBank/DDBJ whole genome shotgun (WGS) entry which is preliminary data.</text>
</comment>